<accession>A0A0P1AIY0</accession>
<dbReference type="EMBL" id="CCYD01000523">
    <property type="protein sequence ID" value="CEG40821.1"/>
    <property type="molecule type" value="Genomic_DNA"/>
</dbReference>
<evidence type="ECO:0000313" key="1">
    <source>
        <dbReference type="EMBL" id="CEG40821.1"/>
    </source>
</evidence>
<dbReference type="Proteomes" id="UP000054928">
    <property type="component" value="Unassembled WGS sequence"/>
</dbReference>
<protein>
    <submittedName>
        <fullName evidence="1">Uncharacterized protein</fullName>
    </submittedName>
</protein>
<dbReference type="AlphaFoldDB" id="A0A0P1AIY0"/>
<organism evidence="1 2">
    <name type="scientific">Plasmopara halstedii</name>
    <name type="common">Downy mildew of sunflower</name>
    <dbReference type="NCBI Taxonomy" id="4781"/>
    <lineage>
        <taxon>Eukaryota</taxon>
        <taxon>Sar</taxon>
        <taxon>Stramenopiles</taxon>
        <taxon>Oomycota</taxon>
        <taxon>Peronosporomycetes</taxon>
        <taxon>Peronosporales</taxon>
        <taxon>Peronosporaceae</taxon>
        <taxon>Plasmopara</taxon>
    </lineage>
</organism>
<dbReference type="GeneID" id="36406056"/>
<sequence length="57" mass="6754">MRATLRHSCTELILTDPQWSNIALRLFVSTWGELTTPQLVRELSVKWVYNRLYKQCS</sequence>
<keyword evidence="2" id="KW-1185">Reference proteome</keyword>
<proteinExistence type="predicted"/>
<reference evidence="2" key="1">
    <citation type="submission" date="2014-09" db="EMBL/GenBank/DDBJ databases">
        <authorList>
            <person name="Sharma Rahul"/>
            <person name="Thines Marco"/>
        </authorList>
    </citation>
    <scope>NUCLEOTIDE SEQUENCE [LARGE SCALE GENOMIC DNA]</scope>
</reference>
<name>A0A0P1AIY0_PLAHL</name>
<evidence type="ECO:0000313" key="2">
    <source>
        <dbReference type="Proteomes" id="UP000054928"/>
    </source>
</evidence>
<dbReference type="RefSeq" id="XP_024577190.1">
    <property type="nucleotide sequence ID" value="XM_024726521.1"/>
</dbReference>